<evidence type="ECO:0000256" key="2">
    <source>
        <dbReference type="SAM" id="SignalP"/>
    </source>
</evidence>
<dbReference type="AlphaFoldDB" id="A0A512PE73"/>
<keyword evidence="1" id="KW-0472">Membrane</keyword>
<evidence type="ECO:0000256" key="1">
    <source>
        <dbReference type="SAM" id="Phobius"/>
    </source>
</evidence>
<dbReference type="InterPro" id="IPR013783">
    <property type="entry name" value="Ig-like_fold"/>
</dbReference>
<comment type="caution">
    <text evidence="3">The sequence shown here is derived from an EMBL/GenBank/DDBJ whole genome shotgun (WGS) entry which is preliminary data.</text>
</comment>
<protein>
    <recommendedName>
        <fullName evidence="5">DUF916 domain-containing protein</fullName>
    </recommendedName>
</protein>
<dbReference type="OrthoDB" id="4336304at2"/>
<sequence length="362" mass="37215">MRATHHRTRPTSARAVVAALLALVASGAVGLATGGPAVADDDVTWAVRTASNAFGSDRTGYTYGVDPGASVDDALVVVNHGDAPLELAVYAADGYTTDSGQFDILTRDQESTAVGAWLQASTDTVTVDPGASVEVPFTVTVPDDATPGDYAGGVVTSLVQDDAAEGITVDRRLGIRVDLRVGGEVRPALAVEDVHVTYDGTANPVGTGDATVTYTLHNTGNATVSAQQAVAVTGPAGRLRAEAARVADPPALLPGERWTVEVPVAGVVPAVRLAAEVTVTPLVTDASGSTTTLDPVSATGRAWAVPWLLLAVVLLLVAAALGLPRVRRRALRRSAAREEARVQEAVAQALRERELAEAGDGR</sequence>
<evidence type="ECO:0000313" key="3">
    <source>
        <dbReference type="EMBL" id="GEP69473.1"/>
    </source>
</evidence>
<dbReference type="Proteomes" id="UP000321798">
    <property type="component" value="Unassembled WGS sequence"/>
</dbReference>
<feature type="transmembrane region" description="Helical" evidence="1">
    <location>
        <begin position="303"/>
        <end position="323"/>
    </location>
</feature>
<keyword evidence="1" id="KW-1133">Transmembrane helix</keyword>
<reference evidence="3 4" key="1">
    <citation type="submission" date="2019-07" db="EMBL/GenBank/DDBJ databases">
        <title>Whole genome shotgun sequence of Cellulomonas soli NBRC 109434.</title>
        <authorList>
            <person name="Hosoyama A."/>
            <person name="Uohara A."/>
            <person name="Ohji S."/>
            <person name="Ichikawa N."/>
        </authorList>
    </citation>
    <scope>NUCLEOTIDE SEQUENCE [LARGE SCALE GENOMIC DNA]</scope>
    <source>
        <strain evidence="3 4">NBRC 109434</strain>
    </source>
</reference>
<keyword evidence="4" id="KW-1185">Reference proteome</keyword>
<dbReference type="Gene3D" id="2.60.40.10">
    <property type="entry name" value="Immunoglobulins"/>
    <property type="match status" value="1"/>
</dbReference>
<feature type="signal peptide" evidence="2">
    <location>
        <begin position="1"/>
        <end position="39"/>
    </location>
</feature>
<dbReference type="GO" id="GO:0005975">
    <property type="term" value="P:carbohydrate metabolic process"/>
    <property type="evidence" value="ECO:0007669"/>
    <property type="project" value="UniProtKB-ARBA"/>
</dbReference>
<keyword evidence="2" id="KW-0732">Signal</keyword>
<evidence type="ECO:0008006" key="5">
    <source>
        <dbReference type="Google" id="ProtNLM"/>
    </source>
</evidence>
<name>A0A512PE73_9CELL</name>
<evidence type="ECO:0000313" key="4">
    <source>
        <dbReference type="Proteomes" id="UP000321798"/>
    </source>
</evidence>
<keyword evidence="1" id="KW-0812">Transmembrane</keyword>
<organism evidence="3 4">
    <name type="scientific">Cellulomonas soli</name>
    <dbReference type="NCBI Taxonomy" id="931535"/>
    <lineage>
        <taxon>Bacteria</taxon>
        <taxon>Bacillati</taxon>
        <taxon>Actinomycetota</taxon>
        <taxon>Actinomycetes</taxon>
        <taxon>Micrococcales</taxon>
        <taxon>Cellulomonadaceae</taxon>
        <taxon>Cellulomonas</taxon>
    </lineage>
</organism>
<feature type="chain" id="PRO_5022017554" description="DUF916 domain-containing protein" evidence="2">
    <location>
        <begin position="40"/>
        <end position="362"/>
    </location>
</feature>
<proteinExistence type="predicted"/>
<gene>
    <name evidence="3" type="ORF">CSO01_21880</name>
</gene>
<accession>A0A512PE73</accession>
<dbReference type="EMBL" id="BKAL01000007">
    <property type="protein sequence ID" value="GEP69473.1"/>
    <property type="molecule type" value="Genomic_DNA"/>
</dbReference>
<dbReference type="RefSeq" id="WP_146953220.1">
    <property type="nucleotide sequence ID" value="NZ_BAABBJ010000007.1"/>
</dbReference>